<evidence type="ECO:0000313" key="2">
    <source>
        <dbReference type="Proteomes" id="UP001146351"/>
    </source>
</evidence>
<organism evidence="1 2">
    <name type="scientific">Penicillium capsulatum</name>
    <dbReference type="NCBI Taxonomy" id="69766"/>
    <lineage>
        <taxon>Eukaryota</taxon>
        <taxon>Fungi</taxon>
        <taxon>Dikarya</taxon>
        <taxon>Ascomycota</taxon>
        <taxon>Pezizomycotina</taxon>
        <taxon>Eurotiomycetes</taxon>
        <taxon>Eurotiomycetidae</taxon>
        <taxon>Eurotiales</taxon>
        <taxon>Aspergillaceae</taxon>
        <taxon>Penicillium</taxon>
    </lineage>
</organism>
<dbReference type="EMBL" id="JAPQKO010000006">
    <property type="protein sequence ID" value="KAJ5155197.1"/>
    <property type="molecule type" value="Genomic_DNA"/>
</dbReference>
<name>A0A9W9HQS5_9EURO</name>
<dbReference type="AlphaFoldDB" id="A0A9W9HQS5"/>
<comment type="caution">
    <text evidence="1">The sequence shown here is derived from an EMBL/GenBank/DDBJ whole genome shotgun (WGS) entry which is preliminary data.</text>
</comment>
<sequence length="78" mass="7955">MAPAPTIIANGMLPVPWAANPVDVEVDGEESDGLLLASSEAVVVDELSLAIVESAPEAVIAAEAVAPTFLIAEATREE</sequence>
<protein>
    <submittedName>
        <fullName evidence="1">Uncharacterized protein</fullName>
    </submittedName>
</protein>
<evidence type="ECO:0000313" key="1">
    <source>
        <dbReference type="EMBL" id="KAJ5155197.1"/>
    </source>
</evidence>
<keyword evidence="2" id="KW-1185">Reference proteome</keyword>
<reference evidence="1" key="1">
    <citation type="submission" date="2022-11" db="EMBL/GenBank/DDBJ databases">
        <authorList>
            <person name="Petersen C."/>
        </authorList>
    </citation>
    <scope>NUCLEOTIDE SEQUENCE</scope>
    <source>
        <strain evidence="1">IBT 21917</strain>
    </source>
</reference>
<reference evidence="1" key="2">
    <citation type="journal article" date="2023" name="IMA Fungus">
        <title>Comparative genomic study of the Penicillium genus elucidates a diverse pangenome and 15 lateral gene transfer events.</title>
        <authorList>
            <person name="Petersen C."/>
            <person name="Sorensen T."/>
            <person name="Nielsen M.R."/>
            <person name="Sondergaard T.E."/>
            <person name="Sorensen J.L."/>
            <person name="Fitzpatrick D.A."/>
            <person name="Frisvad J.C."/>
            <person name="Nielsen K.L."/>
        </authorList>
    </citation>
    <scope>NUCLEOTIDE SEQUENCE</scope>
    <source>
        <strain evidence="1">IBT 21917</strain>
    </source>
</reference>
<dbReference type="Proteomes" id="UP001146351">
    <property type="component" value="Unassembled WGS sequence"/>
</dbReference>
<accession>A0A9W9HQS5</accession>
<gene>
    <name evidence="1" type="ORF">N7492_008000</name>
</gene>
<proteinExistence type="predicted"/>